<dbReference type="STRING" id="378806.STAUR_8327"/>
<sequence>MEHAANKVRIKGPPGPHSREYHETVLKRLTDKLLGCRGVAQCRAALLGKPLQLTGRLRIPLYRPGRPLDIDFTGEGQRPVVNAGPNPSSGRWPLTPSSSSHSQCVPAHH</sequence>
<feature type="region of interest" description="Disordered" evidence="1">
    <location>
        <begin position="1"/>
        <end position="21"/>
    </location>
</feature>
<evidence type="ECO:0000313" key="3">
    <source>
        <dbReference type="Proteomes" id="UP000001351"/>
    </source>
</evidence>
<feature type="compositionally biased region" description="Polar residues" evidence="1">
    <location>
        <begin position="85"/>
        <end position="103"/>
    </location>
</feature>
<name>E3FXV2_STIAD</name>
<accession>E3FXV2</accession>
<dbReference type="AlphaFoldDB" id="E3FXV2"/>
<evidence type="ECO:0000313" key="2">
    <source>
        <dbReference type="EMBL" id="ADO76081.1"/>
    </source>
</evidence>
<feature type="region of interest" description="Disordered" evidence="1">
    <location>
        <begin position="70"/>
        <end position="109"/>
    </location>
</feature>
<dbReference type="KEGG" id="sur:STAUR_8327"/>
<organism evidence="2 3">
    <name type="scientific">Stigmatella aurantiaca (strain DW4/3-1)</name>
    <dbReference type="NCBI Taxonomy" id="378806"/>
    <lineage>
        <taxon>Bacteria</taxon>
        <taxon>Pseudomonadati</taxon>
        <taxon>Myxococcota</taxon>
        <taxon>Myxococcia</taxon>
        <taxon>Myxococcales</taxon>
        <taxon>Cystobacterineae</taxon>
        <taxon>Archangiaceae</taxon>
        <taxon>Stigmatella</taxon>
    </lineage>
</organism>
<feature type="compositionally biased region" description="Basic residues" evidence="1">
    <location>
        <begin position="1"/>
        <end position="10"/>
    </location>
</feature>
<protein>
    <submittedName>
        <fullName evidence="2">Conserved uncharacterized protein</fullName>
    </submittedName>
</protein>
<gene>
    <name evidence="2" type="ordered locus">STAUR_8327</name>
</gene>
<dbReference type="EMBL" id="CP002271">
    <property type="protein sequence ID" value="ADO76081.1"/>
    <property type="molecule type" value="Genomic_DNA"/>
</dbReference>
<proteinExistence type="predicted"/>
<dbReference type="Proteomes" id="UP000001351">
    <property type="component" value="Chromosome"/>
</dbReference>
<keyword evidence="3" id="KW-1185">Reference proteome</keyword>
<evidence type="ECO:0000256" key="1">
    <source>
        <dbReference type="SAM" id="MobiDB-lite"/>
    </source>
</evidence>
<reference evidence="2 3" key="1">
    <citation type="journal article" date="2011" name="Mol. Biol. Evol.">
        <title>Comparative genomic analysis of fruiting body formation in Myxococcales.</title>
        <authorList>
            <person name="Huntley S."/>
            <person name="Hamann N."/>
            <person name="Wegener-Feldbrugge S."/>
            <person name="Treuner-Lange A."/>
            <person name="Kube M."/>
            <person name="Reinhardt R."/>
            <person name="Klages S."/>
            <person name="Muller R."/>
            <person name="Ronning C.M."/>
            <person name="Nierman W.C."/>
            <person name="Sogaard-Andersen L."/>
        </authorList>
    </citation>
    <scope>NUCLEOTIDE SEQUENCE [LARGE SCALE GENOMIC DNA]</scope>
    <source>
        <strain evidence="2 3">DW4/3-1</strain>
    </source>
</reference>
<dbReference type="HOGENOM" id="CLU_2182364_0_0_7"/>